<protein>
    <submittedName>
        <fullName evidence="2">PC-esterase domain-containing protein 1A</fullName>
    </submittedName>
</protein>
<dbReference type="AlphaFoldDB" id="A0A4Z2F8B0"/>
<organism evidence="2 3">
    <name type="scientific">Liparis tanakae</name>
    <name type="common">Tanaka's snailfish</name>
    <dbReference type="NCBI Taxonomy" id="230148"/>
    <lineage>
        <taxon>Eukaryota</taxon>
        <taxon>Metazoa</taxon>
        <taxon>Chordata</taxon>
        <taxon>Craniata</taxon>
        <taxon>Vertebrata</taxon>
        <taxon>Euteleostomi</taxon>
        <taxon>Actinopterygii</taxon>
        <taxon>Neopterygii</taxon>
        <taxon>Teleostei</taxon>
        <taxon>Neoteleostei</taxon>
        <taxon>Acanthomorphata</taxon>
        <taxon>Eupercaria</taxon>
        <taxon>Perciformes</taxon>
        <taxon>Cottioidei</taxon>
        <taxon>Cottales</taxon>
        <taxon>Liparidae</taxon>
        <taxon>Liparis</taxon>
    </lineage>
</organism>
<feature type="region of interest" description="Disordered" evidence="1">
    <location>
        <begin position="18"/>
        <end position="40"/>
    </location>
</feature>
<reference evidence="2 3" key="1">
    <citation type="submission" date="2019-03" db="EMBL/GenBank/DDBJ databases">
        <title>First draft genome of Liparis tanakae, snailfish: a comprehensive survey of snailfish specific genes.</title>
        <authorList>
            <person name="Kim W."/>
            <person name="Song I."/>
            <person name="Jeong J.-H."/>
            <person name="Kim D."/>
            <person name="Kim S."/>
            <person name="Ryu S."/>
            <person name="Song J.Y."/>
            <person name="Lee S.K."/>
        </authorList>
    </citation>
    <scope>NUCLEOTIDE SEQUENCE [LARGE SCALE GENOMIC DNA]</scope>
    <source>
        <tissue evidence="2">Muscle</tissue>
    </source>
</reference>
<dbReference type="Proteomes" id="UP000314294">
    <property type="component" value="Unassembled WGS sequence"/>
</dbReference>
<dbReference type="EMBL" id="SRLO01001495">
    <property type="protein sequence ID" value="TNN37387.1"/>
    <property type="molecule type" value="Genomic_DNA"/>
</dbReference>
<name>A0A4Z2F8B0_9TELE</name>
<evidence type="ECO:0000256" key="1">
    <source>
        <dbReference type="SAM" id="MobiDB-lite"/>
    </source>
</evidence>
<comment type="caution">
    <text evidence="2">The sequence shown here is derived from an EMBL/GenBank/DDBJ whole genome shotgun (WGS) entry which is preliminary data.</text>
</comment>
<evidence type="ECO:0000313" key="3">
    <source>
        <dbReference type="Proteomes" id="UP000314294"/>
    </source>
</evidence>
<keyword evidence="3" id="KW-1185">Reference proteome</keyword>
<sequence>MSGGLFWGAFGRLRPRNASPPYHCDQSSGCSNTEKPRREATLQEHRGHVALCRPLVPQVPLVPSGLLRSPQPTGPRAAMRPAVLQSEAGMLLHNKFVRSMYKDLVLLLQRDQYLTATQLKAKAFYVSSSRESPGMVQRSSANCQRLNTKV</sequence>
<proteinExistence type="predicted"/>
<evidence type="ECO:0000313" key="2">
    <source>
        <dbReference type="EMBL" id="TNN37387.1"/>
    </source>
</evidence>
<gene>
    <name evidence="2" type="primary">PCED1A_0</name>
    <name evidence="2" type="ORF">EYF80_052455</name>
</gene>
<accession>A0A4Z2F8B0</accession>